<proteinExistence type="predicted"/>
<accession>A0A1V9XMX1</accession>
<keyword evidence="2" id="KW-1185">Reference proteome</keyword>
<evidence type="ECO:0000313" key="2">
    <source>
        <dbReference type="Proteomes" id="UP000192247"/>
    </source>
</evidence>
<dbReference type="EMBL" id="MNPL01007432">
    <property type="protein sequence ID" value="OQR74763.1"/>
    <property type="molecule type" value="Genomic_DNA"/>
</dbReference>
<dbReference type="AlphaFoldDB" id="A0A1V9XMX1"/>
<sequence length="183" mass="20597">MLRSNNKLCKLELVKKQQLQVPGCCFQIDIKLIRVSTVYLAAESLFTGVAAAVPRDKAGRLLPIWQTPIDTLANDDWYSKWSMNKYGSISKNYDGKIMSFDEGSRGVPHKLDSLGNFVSAANNLTRVWHEREPSTASSLRRSGAFLVKPRTGIRRSKADTSARADLGVRARIKSLWRMRVLSR</sequence>
<dbReference type="InParanoid" id="A0A1V9XMX1"/>
<dbReference type="Proteomes" id="UP000192247">
    <property type="component" value="Unassembled WGS sequence"/>
</dbReference>
<comment type="caution">
    <text evidence="1">The sequence shown here is derived from an EMBL/GenBank/DDBJ whole genome shotgun (WGS) entry which is preliminary data.</text>
</comment>
<name>A0A1V9XMX1_9ACAR</name>
<evidence type="ECO:0000313" key="1">
    <source>
        <dbReference type="EMBL" id="OQR74763.1"/>
    </source>
</evidence>
<reference evidence="1 2" key="1">
    <citation type="journal article" date="2017" name="Gigascience">
        <title>Draft genome of the honey bee ectoparasitic mite, Tropilaelaps mercedesae, is shaped by the parasitic life history.</title>
        <authorList>
            <person name="Dong X."/>
            <person name="Armstrong S.D."/>
            <person name="Xia D."/>
            <person name="Makepeace B.L."/>
            <person name="Darby A.C."/>
            <person name="Kadowaki T."/>
        </authorList>
    </citation>
    <scope>NUCLEOTIDE SEQUENCE [LARGE SCALE GENOMIC DNA]</scope>
    <source>
        <strain evidence="1">Wuxi-XJTLU</strain>
    </source>
</reference>
<protein>
    <submittedName>
        <fullName evidence="1">Uncharacterized protein</fullName>
    </submittedName>
</protein>
<gene>
    <name evidence="1" type="ORF">BIW11_03366</name>
</gene>
<organism evidence="1 2">
    <name type="scientific">Tropilaelaps mercedesae</name>
    <dbReference type="NCBI Taxonomy" id="418985"/>
    <lineage>
        <taxon>Eukaryota</taxon>
        <taxon>Metazoa</taxon>
        <taxon>Ecdysozoa</taxon>
        <taxon>Arthropoda</taxon>
        <taxon>Chelicerata</taxon>
        <taxon>Arachnida</taxon>
        <taxon>Acari</taxon>
        <taxon>Parasitiformes</taxon>
        <taxon>Mesostigmata</taxon>
        <taxon>Gamasina</taxon>
        <taxon>Dermanyssoidea</taxon>
        <taxon>Laelapidae</taxon>
        <taxon>Tropilaelaps</taxon>
    </lineage>
</organism>